<organism evidence="2">
    <name type="scientific">Psilocybe cubensis</name>
    <name type="common">Psychedelic mushroom</name>
    <name type="synonym">Stropharia cubensis</name>
    <dbReference type="NCBI Taxonomy" id="181762"/>
    <lineage>
        <taxon>Eukaryota</taxon>
        <taxon>Fungi</taxon>
        <taxon>Dikarya</taxon>
        <taxon>Basidiomycota</taxon>
        <taxon>Agaricomycotina</taxon>
        <taxon>Agaricomycetes</taxon>
        <taxon>Agaricomycetidae</taxon>
        <taxon>Agaricales</taxon>
        <taxon>Agaricineae</taxon>
        <taxon>Strophariaceae</taxon>
        <taxon>Psilocybe</taxon>
    </lineage>
</organism>
<evidence type="ECO:0000313" key="2">
    <source>
        <dbReference type="EMBL" id="KAG5169657.1"/>
    </source>
</evidence>
<dbReference type="EMBL" id="JAFIQS010000005">
    <property type="protein sequence ID" value="KAG5169657.1"/>
    <property type="molecule type" value="Genomic_DNA"/>
</dbReference>
<feature type="region of interest" description="Disordered" evidence="1">
    <location>
        <begin position="1"/>
        <end position="32"/>
    </location>
</feature>
<dbReference type="AlphaFoldDB" id="A0A8H7XYW4"/>
<protein>
    <submittedName>
        <fullName evidence="2">Uncharacterized protein</fullName>
    </submittedName>
</protein>
<accession>A0A8H7XYW4</accession>
<evidence type="ECO:0000256" key="1">
    <source>
        <dbReference type="SAM" id="MobiDB-lite"/>
    </source>
</evidence>
<dbReference type="OrthoDB" id="3063162at2759"/>
<reference evidence="2" key="1">
    <citation type="submission" date="2021-02" db="EMBL/GenBank/DDBJ databases">
        <title>Psilocybe cubensis genome.</title>
        <authorList>
            <person name="Mckernan K.J."/>
            <person name="Crawford S."/>
            <person name="Trippe A."/>
            <person name="Kane L.T."/>
            <person name="Mclaughlin S."/>
        </authorList>
    </citation>
    <scope>NUCLEOTIDE SEQUENCE [LARGE SCALE GENOMIC DNA]</scope>
    <source>
        <strain evidence="2">MGC-MH-2018</strain>
    </source>
</reference>
<gene>
    <name evidence="2" type="ORF">JR316_006213</name>
</gene>
<proteinExistence type="predicted"/>
<name>A0A8H7XYW4_PSICU</name>
<sequence>MSAKAPSRSSDHEKFSDEQSGYRVNTADPDAEFGGTEARKVLEKKLLWKVDCRMSILVLIYILNYIDRNNAGAARLRGFEADLRLQGKDRMIPVGVKGN</sequence>
<comment type="caution">
    <text evidence="2">The sequence shown here is derived from an EMBL/GenBank/DDBJ whole genome shotgun (WGS) entry which is preliminary data.</text>
</comment>